<feature type="compositionally biased region" description="Basic and acidic residues" evidence="1">
    <location>
        <begin position="30"/>
        <end position="44"/>
    </location>
</feature>
<dbReference type="AlphaFoldDB" id="A0A1G9IV97"/>
<evidence type="ECO:0000313" key="2">
    <source>
        <dbReference type="EMBL" id="SDL29031.1"/>
    </source>
</evidence>
<reference evidence="2 3" key="1">
    <citation type="submission" date="2016-10" db="EMBL/GenBank/DDBJ databases">
        <authorList>
            <person name="de Groot N.N."/>
        </authorList>
    </citation>
    <scope>NUCLEOTIDE SEQUENCE [LARGE SCALE GENOMIC DNA]</scope>
    <source>
        <strain evidence="2 3">DSM 14789</strain>
    </source>
</reference>
<proteinExistence type="predicted"/>
<accession>A0A1G9IV97</accession>
<dbReference type="Proteomes" id="UP000198654">
    <property type="component" value="Unassembled WGS sequence"/>
</dbReference>
<protein>
    <submittedName>
        <fullName evidence="2">Uncharacterized protein</fullName>
    </submittedName>
</protein>
<sequence length="55" mass="6191">MCHHYDHAGQGEFATLEGLLFQESLNKLTNEMKRKEPGAQEKRHNMQLGCSSSTA</sequence>
<feature type="region of interest" description="Disordered" evidence="1">
    <location>
        <begin position="30"/>
        <end position="55"/>
    </location>
</feature>
<dbReference type="EMBL" id="FNGI01000002">
    <property type="protein sequence ID" value="SDL29031.1"/>
    <property type="molecule type" value="Genomic_DNA"/>
</dbReference>
<evidence type="ECO:0000256" key="1">
    <source>
        <dbReference type="SAM" id="MobiDB-lite"/>
    </source>
</evidence>
<organism evidence="2 3">
    <name type="scientific">Modicisalibacter muralis</name>
    <dbReference type="NCBI Taxonomy" id="119000"/>
    <lineage>
        <taxon>Bacteria</taxon>
        <taxon>Pseudomonadati</taxon>
        <taxon>Pseudomonadota</taxon>
        <taxon>Gammaproteobacteria</taxon>
        <taxon>Oceanospirillales</taxon>
        <taxon>Halomonadaceae</taxon>
        <taxon>Modicisalibacter</taxon>
    </lineage>
</organism>
<name>A0A1G9IV97_9GAMM</name>
<keyword evidence="3" id="KW-1185">Reference proteome</keyword>
<evidence type="ECO:0000313" key="3">
    <source>
        <dbReference type="Proteomes" id="UP000198654"/>
    </source>
</evidence>
<gene>
    <name evidence="2" type="ORF">SAMN05661010_01347</name>
</gene>